<name>A0A841CHE3_9PSEU</name>
<dbReference type="EMBL" id="JACHJN010000007">
    <property type="protein sequence ID" value="MBB5957962.1"/>
    <property type="molecule type" value="Genomic_DNA"/>
</dbReference>
<evidence type="ECO:0000256" key="3">
    <source>
        <dbReference type="SAM" id="SignalP"/>
    </source>
</evidence>
<keyword evidence="5" id="KW-1185">Reference proteome</keyword>
<reference evidence="4 5" key="1">
    <citation type="submission" date="2020-08" db="EMBL/GenBank/DDBJ databases">
        <title>Genomic Encyclopedia of Type Strains, Phase III (KMG-III): the genomes of soil and plant-associated and newly described type strains.</title>
        <authorList>
            <person name="Whitman W."/>
        </authorList>
    </citation>
    <scope>NUCLEOTIDE SEQUENCE [LARGE SCALE GENOMIC DNA]</scope>
    <source>
        <strain evidence="4 5">CECT 8640</strain>
    </source>
</reference>
<evidence type="ECO:0008006" key="6">
    <source>
        <dbReference type="Google" id="ProtNLM"/>
    </source>
</evidence>
<comment type="caution">
    <text evidence="4">The sequence shown here is derived from an EMBL/GenBank/DDBJ whole genome shotgun (WGS) entry which is preliminary data.</text>
</comment>
<evidence type="ECO:0000256" key="2">
    <source>
        <dbReference type="SAM" id="Phobius"/>
    </source>
</evidence>
<feature type="signal peptide" evidence="3">
    <location>
        <begin position="1"/>
        <end position="21"/>
    </location>
</feature>
<dbReference type="RefSeq" id="WP_184693537.1">
    <property type="nucleotide sequence ID" value="NZ_JACHJN010000007.1"/>
</dbReference>
<feature type="region of interest" description="Disordered" evidence="1">
    <location>
        <begin position="196"/>
        <end position="217"/>
    </location>
</feature>
<keyword evidence="2" id="KW-1133">Transmembrane helix</keyword>
<evidence type="ECO:0000256" key="1">
    <source>
        <dbReference type="SAM" id="MobiDB-lite"/>
    </source>
</evidence>
<proteinExistence type="predicted"/>
<organism evidence="4 5">
    <name type="scientific">Saccharothrix tamanrassetensis</name>
    <dbReference type="NCBI Taxonomy" id="1051531"/>
    <lineage>
        <taxon>Bacteria</taxon>
        <taxon>Bacillati</taxon>
        <taxon>Actinomycetota</taxon>
        <taxon>Actinomycetes</taxon>
        <taxon>Pseudonocardiales</taxon>
        <taxon>Pseudonocardiaceae</taxon>
        <taxon>Saccharothrix</taxon>
    </lineage>
</organism>
<evidence type="ECO:0000313" key="4">
    <source>
        <dbReference type="EMBL" id="MBB5957962.1"/>
    </source>
</evidence>
<accession>A0A841CHE3</accession>
<keyword evidence="3" id="KW-0732">Signal</keyword>
<dbReference type="Proteomes" id="UP000547510">
    <property type="component" value="Unassembled WGS sequence"/>
</dbReference>
<gene>
    <name evidence="4" type="ORF">FHS29_004570</name>
</gene>
<protein>
    <recommendedName>
        <fullName evidence="6">Secreted protein</fullName>
    </recommendedName>
</protein>
<evidence type="ECO:0000313" key="5">
    <source>
        <dbReference type="Proteomes" id="UP000547510"/>
    </source>
</evidence>
<dbReference type="AlphaFoldDB" id="A0A841CHE3"/>
<keyword evidence="2" id="KW-0812">Transmembrane</keyword>
<sequence length="443" mass="46171">MVRVLLLVLLAVIASAPPASAHGVSDTADLQLAQSFAGNELTVVVRRTPDVPGPLHVDLIAHDPVRPVGIDVSLAAQRTRVDVERRGTHPALLSVDRAGPWELVLTADTGERATVPFRVLTPRFGAWEPVAYGGLSLAGFLLATTLVGAMTGRRGGSAVSGRRRVVVAVSGAATGLALTVAVTAALLSSAIPPATPEGALPTQRVDPADGSAPGGRPYVNLALSTDRPPVTGVEFELRLSLTDGNTGRPVDDLVAHHAALTHLVLTSADGRFFRHLHPVRAAPGGLAVRVTPERPGRHLVHAEFERADSGSQLVSGAFEASGAVLGPAGPAGVAEADVRIGDAVAGRATTLDVTTGEKADLQPWLGMAGHLVLRDEAGGFFGHVHEMTGMSGRPDETVARFGPTLRFTFTFPRPGRYLGWVQYQRDLTVSTVPVTIDVRGEGG</sequence>
<feature type="transmembrane region" description="Helical" evidence="2">
    <location>
        <begin position="165"/>
        <end position="187"/>
    </location>
</feature>
<feature type="transmembrane region" description="Helical" evidence="2">
    <location>
        <begin position="130"/>
        <end position="153"/>
    </location>
</feature>
<keyword evidence="2" id="KW-0472">Membrane</keyword>
<feature type="chain" id="PRO_5032595717" description="Secreted protein" evidence="3">
    <location>
        <begin position="22"/>
        <end position="443"/>
    </location>
</feature>